<sequence>MFERRSGPKSKRLVRVYNGSFSQRYDDVVGEEPLEIFIAYKDLSSRFTVTMRTPGNDFELVAGLLFSEGYVSERRDIVDLRYSCQGSNGQDYNVLIAQVRTLRREIVGPLRTMVSSSACGVCGTYSVTDLVKRCTKIVRTDIVEATQIFEMLELMRSQQRFFDATGAVHAAAIFDVEGRVLIVREDVGRHNAVDKAIGHLLLNDLLRKASVMVVSGRAGFEIVQKAVAAEIPTVVCVSAPTTLAIDMASEMGVTLLGFARGGSFNIYSHPRRISANPSVAKP</sequence>
<keyword evidence="2 3" id="KW-0501">Molybdenum cofactor biosynthesis</keyword>
<dbReference type="InterPro" id="IPR016193">
    <property type="entry name" value="Cytidine_deaminase-like"/>
</dbReference>
<dbReference type="PIRSF" id="PIRSF015626">
    <property type="entry name" value="FdhD"/>
    <property type="match status" value="1"/>
</dbReference>
<feature type="active site" description="Cysteine persulfide intermediate" evidence="3">
    <location>
        <position position="119"/>
    </location>
</feature>
<accession>A0A1M4UAI2</accession>
<dbReference type="NCBIfam" id="NF001943">
    <property type="entry name" value="PRK00724.1-2"/>
    <property type="match status" value="1"/>
</dbReference>
<evidence type="ECO:0000256" key="2">
    <source>
        <dbReference type="ARBA" id="ARBA00023150"/>
    </source>
</evidence>
<organism evidence="4 5">
    <name type="scientific">Ferrithrix thermotolerans DSM 19514</name>
    <dbReference type="NCBI Taxonomy" id="1121881"/>
    <lineage>
        <taxon>Bacteria</taxon>
        <taxon>Bacillati</taxon>
        <taxon>Actinomycetota</taxon>
        <taxon>Acidimicrobiia</taxon>
        <taxon>Acidimicrobiales</taxon>
        <taxon>Acidimicrobiaceae</taxon>
        <taxon>Ferrithrix</taxon>
    </lineage>
</organism>
<dbReference type="STRING" id="1121881.SAMN02745225_00895"/>
<dbReference type="NCBIfam" id="TIGR00129">
    <property type="entry name" value="fdhD_narQ"/>
    <property type="match status" value="1"/>
</dbReference>
<keyword evidence="5" id="KW-1185">Reference proteome</keyword>
<dbReference type="PANTHER" id="PTHR30592:SF1">
    <property type="entry name" value="SULFUR CARRIER PROTEIN FDHD"/>
    <property type="match status" value="1"/>
</dbReference>
<dbReference type="Pfam" id="PF02634">
    <property type="entry name" value="FdhD-NarQ"/>
    <property type="match status" value="1"/>
</dbReference>
<dbReference type="InterPro" id="IPR003786">
    <property type="entry name" value="FdhD"/>
</dbReference>
<dbReference type="OrthoDB" id="3197277at2"/>
<dbReference type="AlphaFoldDB" id="A0A1M4UAI2"/>
<dbReference type="GO" id="GO:0005737">
    <property type="term" value="C:cytoplasm"/>
    <property type="evidence" value="ECO:0007669"/>
    <property type="project" value="UniProtKB-SubCell"/>
</dbReference>
<dbReference type="Gene3D" id="3.10.20.10">
    <property type="match status" value="1"/>
</dbReference>
<gene>
    <name evidence="3" type="primary">fdhD</name>
    <name evidence="4" type="ORF">SAMN02745225_00895</name>
</gene>
<evidence type="ECO:0000256" key="3">
    <source>
        <dbReference type="HAMAP-Rule" id="MF_00187"/>
    </source>
</evidence>
<dbReference type="GO" id="GO:0006777">
    <property type="term" value="P:Mo-molybdopterin cofactor biosynthetic process"/>
    <property type="evidence" value="ECO:0007669"/>
    <property type="project" value="UniProtKB-UniRule"/>
</dbReference>
<dbReference type="HAMAP" id="MF_00187">
    <property type="entry name" value="FdhD"/>
    <property type="match status" value="1"/>
</dbReference>
<dbReference type="Proteomes" id="UP000184295">
    <property type="component" value="Unassembled WGS sequence"/>
</dbReference>
<evidence type="ECO:0000313" key="5">
    <source>
        <dbReference type="Proteomes" id="UP000184295"/>
    </source>
</evidence>
<evidence type="ECO:0000256" key="1">
    <source>
        <dbReference type="ARBA" id="ARBA00022490"/>
    </source>
</evidence>
<comment type="function">
    <text evidence="3">Required for formate dehydrogenase (FDH) activity. Acts as a sulfur carrier protein that transfers sulfur from IscS to the molybdenum cofactor prior to its insertion into FDH.</text>
</comment>
<dbReference type="SUPFAM" id="SSF53927">
    <property type="entry name" value="Cytidine deaminase-like"/>
    <property type="match status" value="1"/>
</dbReference>
<keyword evidence="1 3" id="KW-0963">Cytoplasm</keyword>
<dbReference type="Gene3D" id="3.40.140.10">
    <property type="entry name" value="Cytidine Deaminase, domain 2"/>
    <property type="match status" value="1"/>
</dbReference>
<dbReference type="GO" id="GO:0016783">
    <property type="term" value="F:sulfurtransferase activity"/>
    <property type="evidence" value="ECO:0007669"/>
    <property type="project" value="InterPro"/>
</dbReference>
<comment type="subcellular location">
    <subcellularLocation>
        <location evidence="3">Cytoplasm</location>
    </subcellularLocation>
</comment>
<dbReference type="GO" id="GO:0097163">
    <property type="term" value="F:sulfur carrier activity"/>
    <property type="evidence" value="ECO:0007669"/>
    <property type="project" value="UniProtKB-UniRule"/>
</dbReference>
<dbReference type="RefSeq" id="WP_084660200.1">
    <property type="nucleotide sequence ID" value="NZ_FQUL01000009.1"/>
</dbReference>
<evidence type="ECO:0000313" key="4">
    <source>
        <dbReference type="EMBL" id="SHE53560.1"/>
    </source>
</evidence>
<protein>
    <recommendedName>
        <fullName evidence="3">Sulfur carrier protein FdhD</fullName>
    </recommendedName>
</protein>
<comment type="similarity">
    <text evidence="3">Belongs to the FdhD family.</text>
</comment>
<comment type="caution">
    <text evidence="3">Lacks conserved residue(s) required for the propagation of feature annotation.</text>
</comment>
<dbReference type="EMBL" id="FQUL01000009">
    <property type="protein sequence ID" value="SHE53560.1"/>
    <property type="molecule type" value="Genomic_DNA"/>
</dbReference>
<proteinExistence type="inferred from homology"/>
<reference evidence="5" key="1">
    <citation type="submission" date="2016-11" db="EMBL/GenBank/DDBJ databases">
        <authorList>
            <person name="Varghese N."/>
            <person name="Submissions S."/>
        </authorList>
    </citation>
    <scope>NUCLEOTIDE SEQUENCE [LARGE SCALE GENOMIC DNA]</scope>
    <source>
        <strain evidence="5">DSM 19514</strain>
    </source>
</reference>
<dbReference type="PANTHER" id="PTHR30592">
    <property type="entry name" value="FORMATE DEHYDROGENASE"/>
    <property type="match status" value="1"/>
</dbReference>
<name>A0A1M4UAI2_9ACTN</name>